<dbReference type="EMBL" id="FQUQ01000002">
    <property type="protein sequence ID" value="SHF18290.1"/>
    <property type="molecule type" value="Genomic_DNA"/>
</dbReference>
<evidence type="ECO:0000259" key="2">
    <source>
        <dbReference type="Pfam" id="PF07635"/>
    </source>
</evidence>
<dbReference type="Gene3D" id="3.80.10.10">
    <property type="entry name" value="Ribonuclease Inhibitor"/>
    <property type="match status" value="1"/>
</dbReference>
<dbReference type="PANTHER" id="PTHR35889">
    <property type="entry name" value="CYCLOINULO-OLIGOSACCHARIDE FRUCTANOTRANSFERASE-RELATED"/>
    <property type="match status" value="1"/>
</dbReference>
<evidence type="ECO:0000313" key="4">
    <source>
        <dbReference type="Proteomes" id="UP000184287"/>
    </source>
</evidence>
<feature type="transmembrane region" description="Helical" evidence="1">
    <location>
        <begin position="81"/>
        <end position="100"/>
    </location>
</feature>
<dbReference type="Pfam" id="PF07635">
    <property type="entry name" value="PSCyt1"/>
    <property type="match status" value="1"/>
</dbReference>
<feature type="transmembrane region" description="Helical" evidence="1">
    <location>
        <begin position="12"/>
        <end position="34"/>
    </location>
</feature>
<feature type="transmembrane region" description="Helical" evidence="1">
    <location>
        <begin position="107"/>
        <end position="127"/>
    </location>
</feature>
<dbReference type="InterPro" id="IPR001611">
    <property type="entry name" value="Leu-rich_rpt"/>
</dbReference>
<evidence type="ECO:0000256" key="1">
    <source>
        <dbReference type="SAM" id="Phobius"/>
    </source>
</evidence>
<sequence length="470" mass="51070">MMLLSISDLIGRFHPILVHLPIGILLMGCLFQLLSRYPKFSGIKGAIPLTYLLGFFGAVFSCLSGYLLSQSGDYDGNLVGIHQWLGISTAVFSLVSYLMVQKAVRELILNLSATGLLLLITLTGHYGGSLTHGSDYLTSALTDSPEKGASAIPPVVNVQQAMVYTHMVQPLLKNRCYSCHGSEKQKGKLRLDSREFMLKGGEEGKALVPGSAEESALIKRLLLPISNEDHMPPKEKPQLSAQELALLEWWIKEGADINKKVQDLKQNEKIKPVLLSFQTGAKKAADKILEIPAQEVGKADAKVIADLKAAGVVVIPVTNNSNYLSVSFVTAKPSANLLTLLKSLNSQLIWLNLANTSIDDKGMEVIAGLKNLVRINLTQTGITDQGLSRLKTISSLQYLNLTGTKVTAKGLIGLKGLKELQQVYLYQSAVNKTEEQGLKKLFPKAVLDFGGYQVPTFAKDTTEVKPPVTS</sequence>
<accession>A0A1M4ZJN8</accession>
<dbReference type="GO" id="GO:0009055">
    <property type="term" value="F:electron transfer activity"/>
    <property type="evidence" value="ECO:0007669"/>
    <property type="project" value="InterPro"/>
</dbReference>
<evidence type="ECO:0000313" key="3">
    <source>
        <dbReference type="EMBL" id="SHF18290.1"/>
    </source>
</evidence>
<keyword evidence="1" id="KW-1133">Transmembrane helix</keyword>
<feature type="domain" description="Cytochrome C Planctomycete-type" evidence="2">
    <location>
        <begin position="176"/>
        <end position="235"/>
    </location>
</feature>
<dbReference type="GO" id="GO:0020037">
    <property type="term" value="F:heme binding"/>
    <property type="evidence" value="ECO:0007669"/>
    <property type="project" value="InterPro"/>
</dbReference>
<keyword evidence="4" id="KW-1185">Reference proteome</keyword>
<keyword evidence="1" id="KW-0812">Transmembrane</keyword>
<dbReference type="SUPFAM" id="SSF46626">
    <property type="entry name" value="Cytochrome c"/>
    <property type="match status" value="1"/>
</dbReference>
<gene>
    <name evidence="3" type="ORF">SAMN04488522_102355</name>
</gene>
<dbReference type="Pfam" id="PF13516">
    <property type="entry name" value="LRR_6"/>
    <property type="match status" value="1"/>
</dbReference>
<dbReference type="InterPro" id="IPR011429">
    <property type="entry name" value="Cyt_c_Planctomycete-type"/>
</dbReference>
<dbReference type="PANTHER" id="PTHR35889:SF3">
    <property type="entry name" value="F-BOX DOMAIN-CONTAINING PROTEIN"/>
    <property type="match status" value="1"/>
</dbReference>
<dbReference type="OrthoDB" id="713772at2"/>
<feature type="transmembrane region" description="Helical" evidence="1">
    <location>
        <begin position="46"/>
        <end position="69"/>
    </location>
</feature>
<dbReference type="InterPro" id="IPR032675">
    <property type="entry name" value="LRR_dom_sf"/>
</dbReference>
<dbReference type="InterPro" id="IPR036909">
    <property type="entry name" value="Cyt_c-like_dom_sf"/>
</dbReference>
<name>A0A1M4ZJN8_9SPHI</name>
<keyword evidence="1" id="KW-0472">Membrane</keyword>
<dbReference type="STRING" id="288992.SAMN04488522_102355"/>
<proteinExistence type="predicted"/>
<reference evidence="4" key="1">
    <citation type="submission" date="2016-11" db="EMBL/GenBank/DDBJ databases">
        <authorList>
            <person name="Varghese N."/>
            <person name="Submissions S."/>
        </authorList>
    </citation>
    <scope>NUCLEOTIDE SEQUENCE [LARGE SCALE GENOMIC DNA]</scope>
    <source>
        <strain evidence="4">DSM 16990</strain>
    </source>
</reference>
<organism evidence="3 4">
    <name type="scientific">Pedobacter caeni</name>
    <dbReference type="NCBI Taxonomy" id="288992"/>
    <lineage>
        <taxon>Bacteria</taxon>
        <taxon>Pseudomonadati</taxon>
        <taxon>Bacteroidota</taxon>
        <taxon>Sphingobacteriia</taxon>
        <taxon>Sphingobacteriales</taxon>
        <taxon>Sphingobacteriaceae</taxon>
        <taxon>Pedobacter</taxon>
    </lineage>
</organism>
<dbReference type="SUPFAM" id="SSF52047">
    <property type="entry name" value="RNI-like"/>
    <property type="match status" value="1"/>
</dbReference>
<protein>
    <submittedName>
        <fullName evidence="3">Uncharacterized membrane protein</fullName>
    </submittedName>
</protein>
<dbReference type="AlphaFoldDB" id="A0A1M4ZJN8"/>
<dbReference type="Proteomes" id="UP000184287">
    <property type="component" value="Unassembled WGS sequence"/>
</dbReference>